<dbReference type="Ensembl" id="ENSPKIT00000013027.1">
    <property type="protein sequence ID" value="ENSPKIP00000032168.1"/>
    <property type="gene ID" value="ENSPKIG00000012371.1"/>
</dbReference>
<proteinExistence type="predicted"/>
<name>A0A3B3SQ52_9TELE</name>
<sequence length="112" mass="11967">MVQVSKPGVQNRAALKAGHPPAVMAGGKRVAKKSSEEASPPEKDVKRAVDKARSLPAPIRMQSVNLLLAGTLDKLAHDFPTAPVSVRHSRLIPAVAKPHSPKAFVIQQPRKC</sequence>
<evidence type="ECO:0000313" key="3">
    <source>
        <dbReference type="Proteomes" id="UP000261540"/>
    </source>
</evidence>
<dbReference type="Proteomes" id="UP000261540">
    <property type="component" value="Unplaced"/>
</dbReference>
<protein>
    <submittedName>
        <fullName evidence="2">Death associated protein like 1</fullName>
    </submittedName>
</protein>
<dbReference type="Pfam" id="PF15228">
    <property type="entry name" value="DAP"/>
    <property type="match status" value="1"/>
</dbReference>
<dbReference type="GO" id="GO:0070513">
    <property type="term" value="F:death domain binding"/>
    <property type="evidence" value="ECO:0007669"/>
    <property type="project" value="TreeGrafter"/>
</dbReference>
<dbReference type="InterPro" id="IPR024130">
    <property type="entry name" value="DAP1/DAPL1"/>
</dbReference>
<organism evidence="2 3">
    <name type="scientific">Paramormyrops kingsleyae</name>
    <dbReference type="NCBI Taxonomy" id="1676925"/>
    <lineage>
        <taxon>Eukaryota</taxon>
        <taxon>Metazoa</taxon>
        <taxon>Chordata</taxon>
        <taxon>Craniata</taxon>
        <taxon>Vertebrata</taxon>
        <taxon>Euteleostomi</taxon>
        <taxon>Actinopterygii</taxon>
        <taxon>Neopterygii</taxon>
        <taxon>Teleostei</taxon>
        <taxon>Osteoglossocephala</taxon>
        <taxon>Osteoglossomorpha</taxon>
        <taxon>Osteoglossiformes</taxon>
        <taxon>Mormyridae</taxon>
        <taxon>Paramormyrops</taxon>
    </lineage>
</organism>
<evidence type="ECO:0000313" key="2">
    <source>
        <dbReference type="Ensembl" id="ENSPKIP00000032181.1"/>
    </source>
</evidence>
<dbReference type="STRING" id="1676925.ENSPKIP00000032181"/>
<dbReference type="GO" id="GO:0034198">
    <property type="term" value="P:cellular response to amino acid starvation"/>
    <property type="evidence" value="ECO:0007669"/>
    <property type="project" value="TreeGrafter"/>
</dbReference>
<accession>A0A3B3SQ52</accession>
<dbReference type="PANTHER" id="PTHR13177">
    <property type="entry name" value="DEATH-ASSOCIATED PROTEIN 1"/>
    <property type="match status" value="1"/>
</dbReference>
<feature type="compositionally biased region" description="Basic and acidic residues" evidence="1">
    <location>
        <begin position="33"/>
        <end position="49"/>
    </location>
</feature>
<dbReference type="OrthoDB" id="9934354at2759"/>
<reference evidence="2" key="1">
    <citation type="submission" date="2025-05" db="UniProtKB">
        <authorList>
            <consortium name="Ensembl"/>
        </authorList>
    </citation>
    <scope>IDENTIFICATION</scope>
</reference>
<keyword evidence="3" id="KW-1185">Reference proteome</keyword>
<dbReference type="AlphaFoldDB" id="A0A3B3SQ52"/>
<dbReference type="PANTHER" id="PTHR13177:SF2">
    <property type="entry name" value="DEATH-ASSOCIATED PROTEIN-LIKE 1"/>
    <property type="match status" value="1"/>
</dbReference>
<feature type="region of interest" description="Disordered" evidence="1">
    <location>
        <begin position="1"/>
        <end position="49"/>
    </location>
</feature>
<dbReference type="GO" id="GO:0010507">
    <property type="term" value="P:negative regulation of autophagy"/>
    <property type="evidence" value="ECO:0007669"/>
    <property type="project" value="TreeGrafter"/>
</dbReference>
<dbReference type="GeneTree" id="ENSGT00940000154574"/>
<evidence type="ECO:0000256" key="1">
    <source>
        <dbReference type="SAM" id="MobiDB-lite"/>
    </source>
</evidence>
<dbReference type="GO" id="GO:0097190">
    <property type="term" value="P:apoptotic signaling pathway"/>
    <property type="evidence" value="ECO:0007669"/>
    <property type="project" value="TreeGrafter"/>
</dbReference>
<dbReference type="Ensembl" id="ENSPKIT00000013040.1">
    <property type="protein sequence ID" value="ENSPKIP00000032181.1"/>
    <property type="gene ID" value="ENSPKIG00000012371.1"/>
</dbReference>